<evidence type="ECO:0000256" key="1">
    <source>
        <dbReference type="ARBA" id="ARBA00023002"/>
    </source>
</evidence>
<feature type="chain" id="PRO_5031035664" evidence="2">
    <location>
        <begin position="18"/>
        <end position="215"/>
    </location>
</feature>
<organism evidence="3">
    <name type="scientific">Pseudictyota dubia</name>
    <dbReference type="NCBI Taxonomy" id="2749911"/>
    <lineage>
        <taxon>Eukaryota</taxon>
        <taxon>Sar</taxon>
        <taxon>Stramenopiles</taxon>
        <taxon>Ochrophyta</taxon>
        <taxon>Bacillariophyta</taxon>
        <taxon>Mediophyceae</taxon>
        <taxon>Biddulphiophycidae</taxon>
        <taxon>Eupodiscales</taxon>
        <taxon>Odontellaceae</taxon>
        <taxon>Pseudictyota</taxon>
    </lineage>
</organism>
<keyword evidence="1" id="KW-0560">Oxidoreductase</keyword>
<dbReference type="Gene3D" id="3.60.130.10">
    <property type="entry name" value="Clavaminate synthase-like"/>
    <property type="match status" value="1"/>
</dbReference>
<dbReference type="GO" id="GO:0016491">
    <property type="term" value="F:oxidoreductase activity"/>
    <property type="evidence" value="ECO:0007669"/>
    <property type="project" value="UniProtKB-KW"/>
</dbReference>
<dbReference type="InterPro" id="IPR042098">
    <property type="entry name" value="TauD-like_sf"/>
</dbReference>
<gene>
    <name evidence="3" type="ORF">TDUB1175_LOCUS16305</name>
</gene>
<evidence type="ECO:0000256" key="2">
    <source>
        <dbReference type="SAM" id="SignalP"/>
    </source>
</evidence>
<dbReference type="EMBL" id="HBED01032565">
    <property type="protein sequence ID" value="CAD8317511.1"/>
    <property type="molecule type" value="Transcribed_RNA"/>
</dbReference>
<keyword evidence="2" id="KW-0732">Signal</keyword>
<accession>A0A7R9W9J2</accession>
<name>A0A7R9W9J2_9STRA</name>
<sequence length="215" mass="23451">MILPALLSLVAVARVGASSETLTPSTPPAVPFISSVSSGNVETVQLPRRSYPKEFWQQWRTAFPPEHDLHNSFDSGSDPAKALDVINAAFCFCLLQGQLHGFLPPALIHKLQTLPYDPEAPCALVIRGLPVDPHVPPTPTVTTNEFYTKSRATKCPVAETMLLGVSRLLGTPHGPKMPPQSHLVRDLMPTSRAEMVDAHPSVDLFVQNSILYETQ</sequence>
<proteinExistence type="predicted"/>
<evidence type="ECO:0000313" key="3">
    <source>
        <dbReference type="EMBL" id="CAD8317511.1"/>
    </source>
</evidence>
<protein>
    <submittedName>
        <fullName evidence="3">Uncharacterized protein</fullName>
    </submittedName>
</protein>
<feature type="signal peptide" evidence="2">
    <location>
        <begin position="1"/>
        <end position="17"/>
    </location>
</feature>
<dbReference type="AlphaFoldDB" id="A0A7R9W9J2"/>
<reference evidence="3" key="1">
    <citation type="submission" date="2021-01" db="EMBL/GenBank/DDBJ databases">
        <authorList>
            <person name="Corre E."/>
            <person name="Pelletier E."/>
            <person name="Niang G."/>
            <person name="Scheremetjew M."/>
            <person name="Finn R."/>
            <person name="Kale V."/>
            <person name="Holt S."/>
            <person name="Cochrane G."/>
            <person name="Meng A."/>
            <person name="Brown T."/>
            <person name="Cohen L."/>
        </authorList>
    </citation>
    <scope>NUCLEOTIDE SEQUENCE</scope>
    <source>
        <strain evidence="3">CCMP147</strain>
    </source>
</reference>